<evidence type="ECO:0000259" key="6">
    <source>
        <dbReference type="PROSITE" id="PS50850"/>
    </source>
</evidence>
<protein>
    <submittedName>
        <fullName evidence="7">Na+/melibiose symporter-like transporter</fullName>
    </submittedName>
</protein>
<dbReference type="PROSITE" id="PS50850">
    <property type="entry name" value="MFS"/>
    <property type="match status" value="1"/>
</dbReference>
<evidence type="ECO:0000313" key="7">
    <source>
        <dbReference type="EMBL" id="PRX47813.1"/>
    </source>
</evidence>
<feature type="domain" description="Major facilitator superfamily (MFS) profile" evidence="6">
    <location>
        <begin position="172"/>
        <end position="421"/>
    </location>
</feature>
<sequence length="421" mass="43284">MLRPEVLDVPELPAALAEPVVPVRAGWTGLLFAANLGLWLAIYAPIQVLLPRQAALLDAADKEAVFGIVTGFGALAALVANPVIGLLSDRTCSRFGRRHPWTVAGALAGASGLAVLARAENVVVMGVGWCLVQAGLGGMLAALTAALPDRVPVRQRARVGGFVGISQMLGTVLGAVVVTLLVTSLPGGYLACAVAVLLGAALFVVRTPDEPLPVAFRPSAPLRRLAAGLWVSPRRHPDFAWAWGCHFLVGLGNALGTLYLLFFLTDAVRHPDPETALLVLMALYGVALTAGALGAGRLSDSSGVRRPYVLVSCGLMAAAALLLVGWQTWPAALAAAPLLGLGFGMYWAVALAILTQVLPAASSRGKDLGLVNIANTLPQVVAPLVAAVLLASLGGYPGLFAASAVATLSAGLLMSRVRGVR</sequence>
<dbReference type="RefSeq" id="WP_425440474.1">
    <property type="nucleotide sequence ID" value="NZ_PVNH01000005.1"/>
</dbReference>
<dbReference type="CDD" id="cd06174">
    <property type="entry name" value="MFS"/>
    <property type="match status" value="1"/>
</dbReference>
<dbReference type="Pfam" id="PF07690">
    <property type="entry name" value="MFS_1"/>
    <property type="match status" value="2"/>
</dbReference>
<feature type="transmembrane region" description="Helical" evidence="5">
    <location>
        <begin position="396"/>
        <end position="415"/>
    </location>
</feature>
<keyword evidence="4 5" id="KW-0472">Membrane</keyword>
<reference evidence="7 8" key="1">
    <citation type="submission" date="2018-03" db="EMBL/GenBank/DDBJ databases">
        <title>Genomic Encyclopedia of Type Strains, Phase III (KMG-III): the genomes of soil and plant-associated and newly described type strains.</title>
        <authorList>
            <person name="Whitman W."/>
        </authorList>
    </citation>
    <scope>NUCLEOTIDE SEQUENCE [LARGE SCALE GENOMIC DNA]</scope>
    <source>
        <strain evidence="7 8">CGMCC 4.7125</strain>
    </source>
</reference>
<dbReference type="InterPro" id="IPR036259">
    <property type="entry name" value="MFS_trans_sf"/>
</dbReference>
<feature type="transmembrane region" description="Helical" evidence="5">
    <location>
        <begin position="188"/>
        <end position="205"/>
    </location>
</feature>
<feature type="transmembrane region" description="Helical" evidence="5">
    <location>
        <begin position="335"/>
        <end position="358"/>
    </location>
</feature>
<feature type="transmembrane region" description="Helical" evidence="5">
    <location>
        <begin position="276"/>
        <end position="296"/>
    </location>
</feature>
<dbReference type="PANTHER" id="PTHR23528">
    <property type="match status" value="1"/>
</dbReference>
<accession>A0A2T0LVD4</accession>
<name>A0A2T0LVD4_9PSEU</name>
<dbReference type="InterPro" id="IPR011701">
    <property type="entry name" value="MFS"/>
</dbReference>
<dbReference type="InterPro" id="IPR020846">
    <property type="entry name" value="MFS_dom"/>
</dbReference>
<dbReference type="PANTHER" id="PTHR23528:SF1">
    <property type="entry name" value="MAJOR FACILITATOR SUPERFAMILY (MFS) PROFILE DOMAIN-CONTAINING PROTEIN"/>
    <property type="match status" value="1"/>
</dbReference>
<feature type="transmembrane region" description="Helical" evidence="5">
    <location>
        <begin position="123"/>
        <end position="147"/>
    </location>
</feature>
<feature type="transmembrane region" description="Helical" evidence="5">
    <location>
        <begin position="370"/>
        <end position="390"/>
    </location>
</feature>
<feature type="transmembrane region" description="Helical" evidence="5">
    <location>
        <begin position="308"/>
        <end position="329"/>
    </location>
</feature>
<keyword evidence="8" id="KW-1185">Reference proteome</keyword>
<dbReference type="EMBL" id="PVNH01000005">
    <property type="protein sequence ID" value="PRX47813.1"/>
    <property type="molecule type" value="Genomic_DNA"/>
</dbReference>
<dbReference type="GO" id="GO:0005886">
    <property type="term" value="C:plasma membrane"/>
    <property type="evidence" value="ECO:0007669"/>
    <property type="project" value="UniProtKB-SubCell"/>
</dbReference>
<evidence type="ECO:0000256" key="2">
    <source>
        <dbReference type="ARBA" id="ARBA00022692"/>
    </source>
</evidence>
<feature type="transmembrane region" description="Helical" evidence="5">
    <location>
        <begin position="64"/>
        <end position="87"/>
    </location>
</feature>
<feature type="transmembrane region" description="Helical" evidence="5">
    <location>
        <begin position="25"/>
        <end position="44"/>
    </location>
</feature>
<dbReference type="SUPFAM" id="SSF103473">
    <property type="entry name" value="MFS general substrate transporter"/>
    <property type="match status" value="1"/>
</dbReference>
<dbReference type="GO" id="GO:0022857">
    <property type="term" value="F:transmembrane transporter activity"/>
    <property type="evidence" value="ECO:0007669"/>
    <property type="project" value="InterPro"/>
</dbReference>
<evidence type="ECO:0000256" key="1">
    <source>
        <dbReference type="ARBA" id="ARBA00004651"/>
    </source>
</evidence>
<dbReference type="AlphaFoldDB" id="A0A2T0LVD4"/>
<feature type="transmembrane region" description="Helical" evidence="5">
    <location>
        <begin position="99"/>
        <end position="117"/>
    </location>
</feature>
<dbReference type="Proteomes" id="UP000238362">
    <property type="component" value="Unassembled WGS sequence"/>
</dbReference>
<feature type="transmembrane region" description="Helical" evidence="5">
    <location>
        <begin position="159"/>
        <end position="182"/>
    </location>
</feature>
<keyword evidence="2 5" id="KW-0812">Transmembrane</keyword>
<comment type="subcellular location">
    <subcellularLocation>
        <location evidence="1">Cell membrane</location>
        <topology evidence="1">Multi-pass membrane protein</topology>
    </subcellularLocation>
</comment>
<gene>
    <name evidence="7" type="ORF">B0I33_105396</name>
</gene>
<evidence type="ECO:0000313" key="8">
    <source>
        <dbReference type="Proteomes" id="UP000238362"/>
    </source>
</evidence>
<keyword evidence="3 5" id="KW-1133">Transmembrane helix</keyword>
<evidence type="ECO:0000256" key="3">
    <source>
        <dbReference type="ARBA" id="ARBA00022989"/>
    </source>
</evidence>
<evidence type="ECO:0000256" key="4">
    <source>
        <dbReference type="ARBA" id="ARBA00023136"/>
    </source>
</evidence>
<comment type="caution">
    <text evidence="7">The sequence shown here is derived from an EMBL/GenBank/DDBJ whole genome shotgun (WGS) entry which is preliminary data.</text>
</comment>
<proteinExistence type="predicted"/>
<organism evidence="7 8">
    <name type="scientific">Prauserella shujinwangii</name>
    <dbReference type="NCBI Taxonomy" id="1453103"/>
    <lineage>
        <taxon>Bacteria</taxon>
        <taxon>Bacillati</taxon>
        <taxon>Actinomycetota</taxon>
        <taxon>Actinomycetes</taxon>
        <taxon>Pseudonocardiales</taxon>
        <taxon>Pseudonocardiaceae</taxon>
        <taxon>Prauserella</taxon>
    </lineage>
</organism>
<evidence type="ECO:0000256" key="5">
    <source>
        <dbReference type="SAM" id="Phobius"/>
    </source>
</evidence>
<dbReference type="Gene3D" id="1.20.1250.20">
    <property type="entry name" value="MFS general substrate transporter like domains"/>
    <property type="match status" value="2"/>
</dbReference>
<feature type="transmembrane region" description="Helical" evidence="5">
    <location>
        <begin position="239"/>
        <end position="264"/>
    </location>
</feature>